<evidence type="ECO:0008006" key="3">
    <source>
        <dbReference type="Google" id="ProtNLM"/>
    </source>
</evidence>
<evidence type="ECO:0000313" key="1">
    <source>
        <dbReference type="EMBL" id="SHM75676.1"/>
    </source>
</evidence>
<keyword evidence="2" id="KW-1185">Reference proteome</keyword>
<dbReference type="Pfam" id="PF08907">
    <property type="entry name" value="DUF1853"/>
    <property type="match status" value="1"/>
</dbReference>
<gene>
    <name evidence="1" type="ORF">SAMN05878281_1852</name>
</gene>
<accession>A0A1M7LCD6</accession>
<dbReference type="Proteomes" id="UP000190235">
    <property type="component" value="Chromosome I"/>
</dbReference>
<dbReference type="STRING" id="143223.SAMN05878281_1852"/>
<evidence type="ECO:0000313" key="2">
    <source>
        <dbReference type="Proteomes" id="UP000190235"/>
    </source>
</evidence>
<dbReference type="EMBL" id="LT670848">
    <property type="protein sequence ID" value="SHM75676.1"/>
    <property type="molecule type" value="Genomic_DNA"/>
</dbReference>
<proteinExistence type="predicted"/>
<name>A0A1M7LCD6_9FLAO</name>
<dbReference type="InterPro" id="IPR015003">
    <property type="entry name" value="DUF1853"/>
</dbReference>
<organism evidence="1 2">
    <name type="scientific">Salegentibacter salegens</name>
    <dbReference type="NCBI Taxonomy" id="143223"/>
    <lineage>
        <taxon>Bacteria</taxon>
        <taxon>Pseudomonadati</taxon>
        <taxon>Bacteroidota</taxon>
        <taxon>Flavobacteriia</taxon>
        <taxon>Flavobacteriales</taxon>
        <taxon>Flavobacteriaceae</taxon>
        <taxon>Salegentibacter</taxon>
    </lineage>
</organism>
<dbReference type="OrthoDB" id="1466769at2"/>
<dbReference type="AlphaFoldDB" id="A0A1M7LCD6"/>
<protein>
    <recommendedName>
        <fullName evidence="3">DUF1853 domain-containing protein</fullName>
    </recommendedName>
</protein>
<sequence>MENRVGKQFEGFLKTPPLWINPFQEIEQFKLPGIEEPLTQSLTEDLPSLSSNFVMGKRVERFFEWIIRQNSNYNLLAENMQISRHKITLGELDFLIEDLINRQVFHIEMVYKFYVYDPSFTSETNRWIGPNRRDTLLQKTEKLKEKQFPLLFKDETKVLLNSLGLKSGEILQKTCFKANLFVPKQFQDKHFQEINNECVVGIWLQFKDFISAEYRGFQFYAPKKQDWPILPKHGENWVNHSEIISQIKNSFEKKRAPLIWVKKPGNKFERLFVVWW</sequence>
<dbReference type="RefSeq" id="WP_079734964.1">
    <property type="nucleotide sequence ID" value="NZ_LT670848.1"/>
</dbReference>
<reference evidence="2" key="1">
    <citation type="submission" date="2016-11" db="EMBL/GenBank/DDBJ databases">
        <authorList>
            <person name="Varghese N."/>
            <person name="Submissions S."/>
        </authorList>
    </citation>
    <scope>NUCLEOTIDE SEQUENCE [LARGE SCALE GENOMIC DNA]</scope>
    <source>
        <strain evidence="2">ACAM 48</strain>
    </source>
</reference>